<feature type="non-terminal residue" evidence="6">
    <location>
        <position position="158"/>
    </location>
</feature>
<evidence type="ECO:0000259" key="5">
    <source>
        <dbReference type="Pfam" id="PF10172"/>
    </source>
</evidence>
<dbReference type="InterPro" id="IPR018276">
    <property type="entry name" value="DDA1_dom"/>
</dbReference>
<gene>
    <name evidence="6" type="ORF">FWK35_00029143</name>
</gene>
<dbReference type="PANTHER" id="PTHR31879:SF2">
    <property type="entry name" value="DET1- AND DDB1-ASSOCIATED PROTEIN 1"/>
    <property type="match status" value="1"/>
</dbReference>
<evidence type="ECO:0000313" key="7">
    <source>
        <dbReference type="Proteomes" id="UP000478052"/>
    </source>
</evidence>
<feature type="region of interest" description="Disordered" evidence="4">
    <location>
        <begin position="130"/>
        <end position="158"/>
    </location>
</feature>
<evidence type="ECO:0000313" key="6">
    <source>
        <dbReference type="EMBL" id="KAF0758489.1"/>
    </source>
</evidence>
<dbReference type="GO" id="GO:0032436">
    <property type="term" value="P:positive regulation of proteasomal ubiquitin-dependent protein catabolic process"/>
    <property type="evidence" value="ECO:0007669"/>
    <property type="project" value="TreeGrafter"/>
</dbReference>
<comment type="similarity">
    <text evidence="1">Belongs to the DDA1 family.</text>
</comment>
<dbReference type="GO" id="GO:0080008">
    <property type="term" value="C:Cul4-RING E3 ubiquitin ligase complex"/>
    <property type="evidence" value="ECO:0007669"/>
    <property type="project" value="TreeGrafter"/>
</dbReference>
<dbReference type="InterPro" id="IPR033575">
    <property type="entry name" value="DDA1-like"/>
</dbReference>
<reference evidence="6 7" key="1">
    <citation type="submission" date="2019-08" db="EMBL/GenBank/DDBJ databases">
        <title>Whole genome of Aphis craccivora.</title>
        <authorList>
            <person name="Voronova N.V."/>
            <person name="Shulinski R.S."/>
            <person name="Bandarenka Y.V."/>
            <person name="Zhorov D.G."/>
            <person name="Warner D."/>
        </authorList>
    </citation>
    <scope>NUCLEOTIDE SEQUENCE [LARGE SCALE GENOMIC DNA]</scope>
    <source>
        <strain evidence="6">180601</strain>
        <tissue evidence="6">Whole Body</tissue>
    </source>
</reference>
<sequence>TSRQQLYYDSDFRQTACRTVRSDNCYSTFSVYSTFTVVARTNEYSISSKHAFSCKFWTTQFANMSIAEFLDGMPSFDKRNFSRFHSDNGRSKRVPVYITTDDQPCDQIIVTDKSNLLLRYLHNQWDKKHGGKKRELVETGEESASSSRKRPRVDLSTL</sequence>
<evidence type="ECO:0000256" key="2">
    <source>
        <dbReference type="ARBA" id="ARBA00018256"/>
    </source>
</evidence>
<name>A0A6G0YMN9_APHCR</name>
<evidence type="ECO:0000256" key="4">
    <source>
        <dbReference type="SAM" id="MobiDB-lite"/>
    </source>
</evidence>
<dbReference type="AlphaFoldDB" id="A0A6G0YMN9"/>
<feature type="non-terminal residue" evidence="6">
    <location>
        <position position="1"/>
    </location>
</feature>
<dbReference type="PANTHER" id="PTHR31879">
    <property type="entry name" value="DET1- AND DDB1-ASSOCIATED PROTEIN 1"/>
    <property type="match status" value="1"/>
</dbReference>
<dbReference type="Pfam" id="PF10172">
    <property type="entry name" value="DDA1"/>
    <property type="match status" value="1"/>
</dbReference>
<organism evidence="6 7">
    <name type="scientific">Aphis craccivora</name>
    <name type="common">Cowpea aphid</name>
    <dbReference type="NCBI Taxonomy" id="307492"/>
    <lineage>
        <taxon>Eukaryota</taxon>
        <taxon>Metazoa</taxon>
        <taxon>Ecdysozoa</taxon>
        <taxon>Arthropoda</taxon>
        <taxon>Hexapoda</taxon>
        <taxon>Insecta</taxon>
        <taxon>Pterygota</taxon>
        <taxon>Neoptera</taxon>
        <taxon>Paraneoptera</taxon>
        <taxon>Hemiptera</taxon>
        <taxon>Sternorrhyncha</taxon>
        <taxon>Aphidomorpha</taxon>
        <taxon>Aphidoidea</taxon>
        <taxon>Aphididae</taxon>
        <taxon>Aphidini</taxon>
        <taxon>Aphis</taxon>
        <taxon>Aphis</taxon>
    </lineage>
</organism>
<evidence type="ECO:0000256" key="1">
    <source>
        <dbReference type="ARBA" id="ARBA00008042"/>
    </source>
</evidence>
<dbReference type="Proteomes" id="UP000478052">
    <property type="component" value="Unassembled WGS sequence"/>
</dbReference>
<evidence type="ECO:0000256" key="3">
    <source>
        <dbReference type="ARBA" id="ARBA00045586"/>
    </source>
</evidence>
<dbReference type="OrthoDB" id="8598182at2759"/>
<proteinExistence type="inferred from homology"/>
<keyword evidence="7" id="KW-1185">Reference proteome</keyword>
<feature type="domain" description="DET1- and DDB1-associated protein 1" evidence="5">
    <location>
        <begin position="68"/>
        <end position="127"/>
    </location>
</feature>
<comment type="caution">
    <text evidence="6">The sequence shown here is derived from an EMBL/GenBank/DDBJ whole genome shotgun (WGS) entry which is preliminary data.</text>
</comment>
<dbReference type="EMBL" id="VUJU01003281">
    <property type="protein sequence ID" value="KAF0758489.1"/>
    <property type="molecule type" value="Genomic_DNA"/>
</dbReference>
<accession>A0A6G0YMN9</accession>
<protein>
    <recommendedName>
        <fullName evidence="2">DET1- and DDB1-associated protein 1</fullName>
    </recommendedName>
</protein>
<comment type="function">
    <text evidence="3">Functions as a component of numerous distinct DCX (DDB1-CUL4-X-box) E3 ubiquitin-protein ligase complexes which mediate the ubiquitination and subsequent proteasomal degradation of target proteins. In the DCX complexes, acts as a scaffolding subunit required to stabilize the complex.</text>
</comment>